<accession>A0A6G0T5R0</accession>
<gene>
    <name evidence="1" type="ORF">AGLY_013232</name>
</gene>
<name>A0A6G0T5R0_APHGL</name>
<dbReference type="EMBL" id="VYZN01000054">
    <property type="protein sequence ID" value="KAE9526584.1"/>
    <property type="molecule type" value="Genomic_DNA"/>
</dbReference>
<evidence type="ECO:0000313" key="1">
    <source>
        <dbReference type="EMBL" id="KAE9526584.1"/>
    </source>
</evidence>
<organism evidence="1 2">
    <name type="scientific">Aphis glycines</name>
    <name type="common">Soybean aphid</name>
    <dbReference type="NCBI Taxonomy" id="307491"/>
    <lineage>
        <taxon>Eukaryota</taxon>
        <taxon>Metazoa</taxon>
        <taxon>Ecdysozoa</taxon>
        <taxon>Arthropoda</taxon>
        <taxon>Hexapoda</taxon>
        <taxon>Insecta</taxon>
        <taxon>Pterygota</taxon>
        <taxon>Neoptera</taxon>
        <taxon>Paraneoptera</taxon>
        <taxon>Hemiptera</taxon>
        <taxon>Sternorrhyncha</taxon>
        <taxon>Aphidomorpha</taxon>
        <taxon>Aphidoidea</taxon>
        <taxon>Aphididae</taxon>
        <taxon>Aphidini</taxon>
        <taxon>Aphis</taxon>
        <taxon>Aphis</taxon>
    </lineage>
</organism>
<sequence>MSQVIVVTPRQNVYFVSKYLMNSLSKNRTLSKKTKSLSNMTFRNYESAIKSLHSSVIVTEEVCMQEELGVKSNSLAAVRVTTKEACVPEELEIDSDRLIVGKEKPKRRSLRYLVAVYSKLIVGYARGRRYVGGNAGHRRQRLPRHIASSPGTKSRYTHNKIYLQSEQNTARNTTLIHHESCSLRVLYKQRLRKMLQHLREEKIWASIKHISLITLISYWCVRNIFLKKRGSIKTKDNHTSRTHNPVIILVQLVFLTDNEMHGIS</sequence>
<dbReference type="Proteomes" id="UP000475862">
    <property type="component" value="Unassembled WGS sequence"/>
</dbReference>
<evidence type="ECO:0000313" key="2">
    <source>
        <dbReference type="Proteomes" id="UP000475862"/>
    </source>
</evidence>
<dbReference type="AlphaFoldDB" id="A0A6G0T5R0"/>
<comment type="caution">
    <text evidence="1">The sequence shown here is derived from an EMBL/GenBank/DDBJ whole genome shotgun (WGS) entry which is preliminary data.</text>
</comment>
<keyword evidence="2" id="KW-1185">Reference proteome</keyword>
<protein>
    <submittedName>
        <fullName evidence="1">Uncharacterized protein</fullName>
    </submittedName>
</protein>
<reference evidence="1 2" key="1">
    <citation type="submission" date="2019-08" db="EMBL/GenBank/DDBJ databases">
        <title>The genome of the soybean aphid Biotype 1, its phylome, world population structure and adaptation to the North American continent.</title>
        <authorList>
            <person name="Giordano R."/>
            <person name="Donthu R.K."/>
            <person name="Hernandez A.G."/>
            <person name="Wright C.L."/>
            <person name="Zimin A.V."/>
        </authorList>
    </citation>
    <scope>NUCLEOTIDE SEQUENCE [LARGE SCALE GENOMIC DNA]</scope>
    <source>
        <tissue evidence="1">Whole aphids</tissue>
    </source>
</reference>
<proteinExistence type="predicted"/>